<dbReference type="GO" id="GO:0016042">
    <property type="term" value="P:lipid catabolic process"/>
    <property type="evidence" value="ECO:0007669"/>
    <property type="project" value="InterPro"/>
</dbReference>
<feature type="chain" id="PRO_5041979830" evidence="1">
    <location>
        <begin position="33"/>
        <end position="357"/>
    </location>
</feature>
<dbReference type="AlphaFoldDB" id="A0AAE9AHS8"/>
<evidence type="ECO:0000313" key="2">
    <source>
        <dbReference type="EMBL" id="ULT95550.1"/>
    </source>
</evidence>
<proteinExistence type="predicted"/>
<sequence length="357" mass="39809">MTMSEEEETTKKMSREMLFSSSILLLLSTVFSQDIPQYGPISAHFDSWLDRNGYEKYEYARLDLGTAGSFGGMSSEMQYFDTTKDPVIFFHGNSDAALTANNFSTGWTSTVEYFLNQGYTLAHLYGTSWGNTNTTAAVERDHDCVTVFRLRKFVEAVMDYTGAKQINIISHSMGVTLARKVILGGYINADDGSCNIGKPLGTKVRAILGIAGANFGLCACVGHWLGVVWPTCNDDNGLWPGETCYPTRMDGMCATSPLPYPCNGLTYSKFLMDLNNSRFKPAQHIFSMWSMDDELIDLRRMTRDDLIGDGNMVWGRPTSEIPMSDGNKIYKNYSHMETKLNTAADQFHIITQLNIPA</sequence>
<dbReference type="GO" id="GO:0016787">
    <property type="term" value="F:hydrolase activity"/>
    <property type="evidence" value="ECO:0007669"/>
    <property type="project" value="InterPro"/>
</dbReference>
<dbReference type="InterPro" id="IPR029058">
    <property type="entry name" value="AB_hydrolase_fold"/>
</dbReference>
<dbReference type="Pfam" id="PF01674">
    <property type="entry name" value="Lipase_2"/>
    <property type="match status" value="1"/>
</dbReference>
<dbReference type="PANTHER" id="PTHR32015:SF2">
    <property type="entry name" value="LIPASE"/>
    <property type="match status" value="1"/>
</dbReference>
<reference evidence="2 3" key="1">
    <citation type="submission" date="2022-05" db="EMBL/GenBank/DDBJ databases">
        <title>Chromosome-level reference genomes for two strains of Caenorhabditis briggsae: an improved platform for comparative genomics.</title>
        <authorList>
            <person name="Stevens L."/>
            <person name="Andersen E.C."/>
        </authorList>
    </citation>
    <scope>NUCLEOTIDE SEQUENCE [LARGE SCALE GENOMIC DNA]</scope>
    <source>
        <strain evidence="2">QX1410_ONT</strain>
        <tissue evidence="2">Whole-organism</tissue>
    </source>
</reference>
<dbReference type="Proteomes" id="UP000827892">
    <property type="component" value="Chromosome IV"/>
</dbReference>
<dbReference type="FunFam" id="3.40.50.1820:FF:000191">
    <property type="entry name" value="LIPaSe related"/>
    <property type="match status" value="1"/>
</dbReference>
<gene>
    <name evidence="2" type="ORF">L3Y34_004337</name>
</gene>
<feature type="signal peptide" evidence="1">
    <location>
        <begin position="1"/>
        <end position="32"/>
    </location>
</feature>
<dbReference type="EMBL" id="CP090894">
    <property type="protein sequence ID" value="ULT95550.1"/>
    <property type="molecule type" value="Genomic_DNA"/>
</dbReference>
<dbReference type="InterPro" id="IPR002918">
    <property type="entry name" value="Lipase_EstA/Esterase_EstB"/>
</dbReference>
<dbReference type="Gene3D" id="3.40.50.1820">
    <property type="entry name" value="alpha/beta hydrolase"/>
    <property type="match status" value="1"/>
</dbReference>
<dbReference type="SUPFAM" id="SSF53474">
    <property type="entry name" value="alpha/beta-Hydrolases"/>
    <property type="match status" value="1"/>
</dbReference>
<dbReference type="PANTHER" id="PTHR32015">
    <property type="entry name" value="FASTING INDUCED LIPASE"/>
    <property type="match status" value="1"/>
</dbReference>
<evidence type="ECO:0000313" key="3">
    <source>
        <dbReference type="Proteomes" id="UP000827892"/>
    </source>
</evidence>
<name>A0AAE9AHS8_CAEBR</name>
<protein>
    <submittedName>
        <fullName evidence="2">Uncharacterized protein</fullName>
    </submittedName>
</protein>
<evidence type="ECO:0000256" key="1">
    <source>
        <dbReference type="SAM" id="SignalP"/>
    </source>
</evidence>
<accession>A0AAE9AHS8</accession>
<organism evidence="2 3">
    <name type="scientific">Caenorhabditis briggsae</name>
    <dbReference type="NCBI Taxonomy" id="6238"/>
    <lineage>
        <taxon>Eukaryota</taxon>
        <taxon>Metazoa</taxon>
        <taxon>Ecdysozoa</taxon>
        <taxon>Nematoda</taxon>
        <taxon>Chromadorea</taxon>
        <taxon>Rhabditida</taxon>
        <taxon>Rhabditina</taxon>
        <taxon>Rhabditomorpha</taxon>
        <taxon>Rhabditoidea</taxon>
        <taxon>Rhabditidae</taxon>
        <taxon>Peloderinae</taxon>
        <taxon>Caenorhabditis</taxon>
    </lineage>
</organism>
<keyword evidence="1" id="KW-0732">Signal</keyword>